<comment type="caution">
    <text evidence="2">The sequence shown here is derived from an EMBL/GenBank/DDBJ whole genome shotgun (WGS) entry which is preliminary data.</text>
</comment>
<evidence type="ECO:0000313" key="3">
    <source>
        <dbReference type="Proteomes" id="UP001153269"/>
    </source>
</evidence>
<evidence type="ECO:0000256" key="1">
    <source>
        <dbReference type="SAM" id="MobiDB-lite"/>
    </source>
</evidence>
<keyword evidence="3" id="KW-1185">Reference proteome</keyword>
<dbReference type="AlphaFoldDB" id="A0A9N7V176"/>
<feature type="region of interest" description="Disordered" evidence="1">
    <location>
        <begin position="108"/>
        <end position="134"/>
    </location>
</feature>
<evidence type="ECO:0000313" key="2">
    <source>
        <dbReference type="EMBL" id="CAB1440286.1"/>
    </source>
</evidence>
<feature type="compositionally biased region" description="Low complexity" evidence="1">
    <location>
        <begin position="122"/>
        <end position="134"/>
    </location>
</feature>
<gene>
    <name evidence="2" type="ORF">PLEPLA_LOCUS28052</name>
</gene>
<organism evidence="2 3">
    <name type="scientific">Pleuronectes platessa</name>
    <name type="common">European plaice</name>
    <dbReference type="NCBI Taxonomy" id="8262"/>
    <lineage>
        <taxon>Eukaryota</taxon>
        <taxon>Metazoa</taxon>
        <taxon>Chordata</taxon>
        <taxon>Craniata</taxon>
        <taxon>Vertebrata</taxon>
        <taxon>Euteleostomi</taxon>
        <taxon>Actinopterygii</taxon>
        <taxon>Neopterygii</taxon>
        <taxon>Teleostei</taxon>
        <taxon>Neoteleostei</taxon>
        <taxon>Acanthomorphata</taxon>
        <taxon>Carangaria</taxon>
        <taxon>Pleuronectiformes</taxon>
        <taxon>Pleuronectoidei</taxon>
        <taxon>Pleuronectidae</taxon>
        <taxon>Pleuronectes</taxon>
    </lineage>
</organism>
<dbReference type="EMBL" id="CADEAL010002428">
    <property type="protein sequence ID" value="CAB1440286.1"/>
    <property type="molecule type" value="Genomic_DNA"/>
</dbReference>
<reference evidence="2" key="1">
    <citation type="submission" date="2020-03" db="EMBL/GenBank/DDBJ databases">
        <authorList>
            <person name="Weist P."/>
        </authorList>
    </citation>
    <scope>NUCLEOTIDE SEQUENCE</scope>
</reference>
<dbReference type="Proteomes" id="UP001153269">
    <property type="component" value="Unassembled WGS sequence"/>
</dbReference>
<sequence>MSLLPVALHPLISFPVLRCRCRLINMGVERRRTAFRGALWCFCLRCVSSLWSLQAASSATSLLAVLFGGERWWWVRRLEWYRLAVAERRLRFALPTFKQTCLEQTTDTLQRQRHKRMPKNFSTRAASHSRTTATAQGSDSVREGFWVLDTDRSPPDQFEVFHRDSTAGTGWSGRVQAGWRINGEAWMTAERRGTRRFCVEQARERN</sequence>
<accession>A0A9N7V176</accession>
<protein>
    <submittedName>
        <fullName evidence="2">Uncharacterized protein</fullName>
    </submittedName>
</protein>
<proteinExistence type="predicted"/>
<name>A0A9N7V176_PLEPL</name>